<feature type="signal peptide" evidence="1">
    <location>
        <begin position="1"/>
        <end position="30"/>
    </location>
</feature>
<sequence length="301" mass="33973">MLKLNGLIGSLFLSILQICVFNSATNFLEGDNFVHNAIQLISKAAELNFESGGIYMDIFNKMIHSIFFLWNIHHPQLKPEEIFNGEILELLNGPIEKSRTEVAVRTPFSYFLELVVSISENDQKVKDVLTETLQKCKGSGYRRTLISQVICICRVSGRSYYGGSLSCPTIPQREIMTAVSCFHVWDSSVSSAVLSVFPEARTNPLSMKLPSSVQCRAYAIGNLNEVKAPCLRCHELYSLPTSETRKYKPGNCAETEAISNLLRNEPVVKNDTRMKGGRMTDLFIRKINDHNYRIDKIYEST</sequence>
<dbReference type="AlphaFoldDB" id="A0A8T2KWL5"/>
<accession>A0A8T2KWL5</accession>
<protein>
    <submittedName>
        <fullName evidence="2">Uncharacterized protein</fullName>
    </submittedName>
</protein>
<name>A0A8T2KWL5_ASTMX</name>
<evidence type="ECO:0000313" key="2">
    <source>
        <dbReference type="EMBL" id="KAG9262092.1"/>
    </source>
</evidence>
<dbReference type="Proteomes" id="UP000752171">
    <property type="component" value="Unassembled WGS sequence"/>
</dbReference>
<proteinExistence type="predicted"/>
<feature type="chain" id="PRO_5035713815" evidence="1">
    <location>
        <begin position="31"/>
        <end position="301"/>
    </location>
</feature>
<evidence type="ECO:0000313" key="3">
    <source>
        <dbReference type="Proteomes" id="UP000752171"/>
    </source>
</evidence>
<comment type="caution">
    <text evidence="2">The sequence shown here is derived from an EMBL/GenBank/DDBJ whole genome shotgun (WGS) entry which is preliminary data.</text>
</comment>
<evidence type="ECO:0000256" key="1">
    <source>
        <dbReference type="SAM" id="SignalP"/>
    </source>
</evidence>
<organism evidence="2 3">
    <name type="scientific">Astyanax mexicanus</name>
    <name type="common">Blind cave fish</name>
    <name type="synonym">Astyanax fasciatus mexicanus</name>
    <dbReference type="NCBI Taxonomy" id="7994"/>
    <lineage>
        <taxon>Eukaryota</taxon>
        <taxon>Metazoa</taxon>
        <taxon>Chordata</taxon>
        <taxon>Craniata</taxon>
        <taxon>Vertebrata</taxon>
        <taxon>Euteleostomi</taxon>
        <taxon>Actinopterygii</taxon>
        <taxon>Neopterygii</taxon>
        <taxon>Teleostei</taxon>
        <taxon>Ostariophysi</taxon>
        <taxon>Characiformes</taxon>
        <taxon>Characoidei</taxon>
        <taxon>Acestrorhamphidae</taxon>
        <taxon>Acestrorhamphinae</taxon>
        <taxon>Astyanax</taxon>
    </lineage>
</organism>
<keyword evidence="1" id="KW-0732">Signal</keyword>
<reference evidence="2 3" key="1">
    <citation type="submission" date="2021-07" db="EMBL/GenBank/DDBJ databases">
        <authorList>
            <person name="Imarazene B."/>
            <person name="Zahm M."/>
            <person name="Klopp C."/>
            <person name="Cabau C."/>
            <person name="Beille S."/>
            <person name="Jouanno E."/>
            <person name="Castinel A."/>
            <person name="Lluch J."/>
            <person name="Gil L."/>
            <person name="Kuchtly C."/>
            <person name="Lopez Roques C."/>
            <person name="Donnadieu C."/>
            <person name="Parrinello H."/>
            <person name="Journot L."/>
            <person name="Du K."/>
            <person name="Schartl M."/>
            <person name="Retaux S."/>
            <person name="Guiguen Y."/>
        </authorList>
    </citation>
    <scope>NUCLEOTIDE SEQUENCE [LARGE SCALE GENOMIC DNA]</scope>
    <source>
        <strain evidence="2">Pach_M1</strain>
        <tissue evidence="2">Testis</tissue>
    </source>
</reference>
<gene>
    <name evidence="2" type="ORF">AMEX_G23804</name>
</gene>
<dbReference type="EMBL" id="JAICCE010000021">
    <property type="protein sequence ID" value="KAG9262092.1"/>
    <property type="molecule type" value="Genomic_DNA"/>
</dbReference>